<feature type="compositionally biased region" description="Low complexity" evidence="1">
    <location>
        <begin position="140"/>
        <end position="149"/>
    </location>
</feature>
<proteinExistence type="predicted"/>
<name>A0A6A5WEA7_9PLEO</name>
<protein>
    <submittedName>
        <fullName evidence="2">Uncharacterized protein</fullName>
    </submittedName>
</protein>
<sequence length="186" mass="20259">MYITSELFRPAPSSDGQEDNSPHPRPQPPLWTAMAGRPAPALGKRKRRADEEDAPNAITYGPHCSQHARISTLMLAPSGSQLGSHAHSNHAMAPSKRPLCSSSSRPLKQLKRTVAKSRPQSPPSLSKSSSHLMDLDNDGSEPGPSTKSPPKSPSQTTFSADALRPCHICYKPPKRKQEIHNFVECQ</sequence>
<keyword evidence="3" id="KW-1185">Reference proteome</keyword>
<gene>
    <name evidence="2" type="ORF">P154DRAFT_400383</name>
</gene>
<evidence type="ECO:0000313" key="3">
    <source>
        <dbReference type="Proteomes" id="UP000799779"/>
    </source>
</evidence>
<dbReference type="AlphaFoldDB" id="A0A6A5WEA7"/>
<dbReference type="Proteomes" id="UP000799779">
    <property type="component" value="Unassembled WGS sequence"/>
</dbReference>
<feature type="non-terminal residue" evidence="2">
    <location>
        <position position="186"/>
    </location>
</feature>
<reference evidence="2" key="1">
    <citation type="journal article" date="2020" name="Stud. Mycol.">
        <title>101 Dothideomycetes genomes: a test case for predicting lifestyles and emergence of pathogens.</title>
        <authorList>
            <person name="Haridas S."/>
            <person name="Albert R."/>
            <person name="Binder M."/>
            <person name="Bloem J."/>
            <person name="Labutti K."/>
            <person name="Salamov A."/>
            <person name="Andreopoulos B."/>
            <person name="Baker S."/>
            <person name="Barry K."/>
            <person name="Bills G."/>
            <person name="Bluhm B."/>
            <person name="Cannon C."/>
            <person name="Castanera R."/>
            <person name="Culley D."/>
            <person name="Daum C."/>
            <person name="Ezra D."/>
            <person name="Gonzalez J."/>
            <person name="Henrissat B."/>
            <person name="Kuo A."/>
            <person name="Liang C."/>
            <person name="Lipzen A."/>
            <person name="Lutzoni F."/>
            <person name="Magnuson J."/>
            <person name="Mondo S."/>
            <person name="Nolan M."/>
            <person name="Ohm R."/>
            <person name="Pangilinan J."/>
            <person name="Park H.-J."/>
            <person name="Ramirez L."/>
            <person name="Alfaro M."/>
            <person name="Sun H."/>
            <person name="Tritt A."/>
            <person name="Yoshinaga Y."/>
            <person name="Zwiers L.-H."/>
            <person name="Turgeon B."/>
            <person name="Goodwin S."/>
            <person name="Spatafora J."/>
            <person name="Crous P."/>
            <person name="Grigoriev I."/>
        </authorList>
    </citation>
    <scope>NUCLEOTIDE SEQUENCE</scope>
    <source>
        <strain evidence="2">CBS 123094</strain>
    </source>
</reference>
<feature type="compositionally biased region" description="Low complexity" evidence="1">
    <location>
        <begin position="117"/>
        <end position="130"/>
    </location>
</feature>
<feature type="region of interest" description="Disordered" evidence="1">
    <location>
        <begin position="1"/>
        <end position="159"/>
    </location>
</feature>
<dbReference type="EMBL" id="ML977595">
    <property type="protein sequence ID" value="KAF1999428.1"/>
    <property type="molecule type" value="Genomic_DNA"/>
</dbReference>
<accession>A0A6A5WEA7</accession>
<evidence type="ECO:0000313" key="2">
    <source>
        <dbReference type="EMBL" id="KAF1999428.1"/>
    </source>
</evidence>
<organism evidence="2 3">
    <name type="scientific">Amniculicola lignicola CBS 123094</name>
    <dbReference type="NCBI Taxonomy" id="1392246"/>
    <lineage>
        <taxon>Eukaryota</taxon>
        <taxon>Fungi</taxon>
        <taxon>Dikarya</taxon>
        <taxon>Ascomycota</taxon>
        <taxon>Pezizomycotina</taxon>
        <taxon>Dothideomycetes</taxon>
        <taxon>Pleosporomycetidae</taxon>
        <taxon>Pleosporales</taxon>
        <taxon>Amniculicolaceae</taxon>
        <taxon>Amniculicola</taxon>
    </lineage>
</organism>
<evidence type="ECO:0000256" key="1">
    <source>
        <dbReference type="SAM" id="MobiDB-lite"/>
    </source>
</evidence>